<accession>A0A8B7NZG5</accession>
<dbReference type="SMART" id="SM00799">
    <property type="entry name" value="DENN"/>
    <property type="match status" value="1"/>
</dbReference>
<dbReference type="Pfam" id="PF02893">
    <property type="entry name" value="GRAM"/>
    <property type="match status" value="1"/>
</dbReference>
<dbReference type="SMART" id="SM00568">
    <property type="entry name" value="GRAM"/>
    <property type="match status" value="1"/>
</dbReference>
<dbReference type="GO" id="GO:0005085">
    <property type="term" value="F:guanyl-nucleotide exchange factor activity"/>
    <property type="evidence" value="ECO:0007669"/>
    <property type="project" value="TreeGrafter"/>
</dbReference>
<keyword evidence="3" id="KW-0479">Metal-binding</keyword>
<dbReference type="CDD" id="cd13208">
    <property type="entry name" value="PH-GRAM_MTMR5_MTMR13"/>
    <property type="match status" value="1"/>
</dbReference>
<feature type="region of interest" description="Disordered" evidence="5">
    <location>
        <begin position="1422"/>
        <end position="1448"/>
    </location>
</feature>
<dbReference type="Pfam" id="PF02141">
    <property type="entry name" value="DENN"/>
    <property type="match status" value="1"/>
</dbReference>
<dbReference type="InterPro" id="IPR046349">
    <property type="entry name" value="C1-like_sf"/>
</dbReference>
<dbReference type="SUPFAM" id="SSF57889">
    <property type="entry name" value="Cysteine-rich domain"/>
    <property type="match status" value="1"/>
</dbReference>
<evidence type="ECO:0000259" key="9">
    <source>
        <dbReference type="PROSITE" id="PS51339"/>
    </source>
</evidence>
<dbReference type="Pfam" id="PF00169">
    <property type="entry name" value="PH"/>
    <property type="match status" value="1"/>
</dbReference>
<feature type="compositionally biased region" description="Basic and acidic residues" evidence="5">
    <location>
        <begin position="1860"/>
        <end position="1871"/>
    </location>
</feature>
<evidence type="ECO:0000259" key="8">
    <source>
        <dbReference type="PROSITE" id="PS50211"/>
    </source>
</evidence>
<dbReference type="InterPro" id="IPR002219">
    <property type="entry name" value="PKC_DAG/PE"/>
</dbReference>
<feature type="compositionally biased region" description="Low complexity" evidence="5">
    <location>
        <begin position="1790"/>
        <end position="1799"/>
    </location>
</feature>
<dbReference type="GO" id="GO:0046872">
    <property type="term" value="F:metal ion binding"/>
    <property type="evidence" value="ECO:0007669"/>
    <property type="project" value="UniProtKB-KW"/>
</dbReference>
<dbReference type="SMART" id="SM00233">
    <property type="entry name" value="PH"/>
    <property type="match status" value="1"/>
</dbReference>
<dbReference type="Pfam" id="PF00130">
    <property type="entry name" value="C1_1"/>
    <property type="match status" value="1"/>
</dbReference>
<feature type="region of interest" description="Disordered" evidence="5">
    <location>
        <begin position="805"/>
        <end position="838"/>
    </location>
</feature>
<dbReference type="CDD" id="cd20827">
    <property type="entry name" value="C1_Sbf-like"/>
    <property type="match status" value="1"/>
</dbReference>
<keyword evidence="10" id="KW-1185">Reference proteome</keyword>
<dbReference type="SMART" id="SM00801">
    <property type="entry name" value="dDENN"/>
    <property type="match status" value="1"/>
</dbReference>
<dbReference type="InterPro" id="IPR030564">
    <property type="entry name" value="Myotubularin"/>
</dbReference>
<sequence>MTRLADYFAVVGYDHSRNRNGARGGKILQRFPERDWPDTPFIEGLELFCQPQGWALSCNHQDPQFFVCVLTDFNASRHYCAIFSFYEPYAITQTHAHADEEEEGGLELCISNGGVTNSGGNAVVVAGAHHSIMYAPKCLVLVSTLDCFATFRNCLGLVYTVHSEGLNVSLETLVGNMVGYVQVPPPGGPQVRFSIGAGDRQALQPPASPSLPVTHTTVLGLFSQLGIRNVLVLFCAAVTENKLLFHSMSYTRLTDSCHALKALLYPFQYSHVYIPILPSPLVEVLSTPTPFIMGVHSSLKEEVSQLMDVIVVDLDGGSIRVPDSLALSPLIEPYFSEAHNALSAVLHPDLLTADNAFSTSSLPLATPHVLKDKQLRAVFMRLFARLLQGYRSCLTLIRIHASPVITFHKAAFLGHRGFQDFEFVSKLLDCMFFTEFVSERGLPWRVCDLWDELYSLTPEQQRLEHNDPRLVLVHIKELGQQLYNNENPNPQFEAKIPKPTEGSFTRIHQPIFPTLDATKIQAIIDEGTSKEVKIPKIKEQPQTVPMGCHISTLQSPGIGGSSAQRLKVLRDCVTCIFESKISDARKTFPAVLRALKSKAARLALCSELALHVQRNKAVLEHEQFDLVVRLMNCALQDTSQMDEHGVAAALLPLSSAFCRKLCTGVMQFAFTCIQDHPVWSNHQFWEAAFYEDVQNDIKSLYLEKIHDQNGHHYNTLYTTDAVNDGVDFQGLKDKRMSYLPAEQIRALDIAANRLRIWPTLPSAKQKELNEQEESTLYSQAIHFVYRIVYLRIPLEINSLIPRRPLPENSSASFTNSVAESDSMDGESGFEEQEQSDREASVIRFASRFVDKVCTEGKVTDEHIKSLHQMIPGVVAMHIETLDMVHKESRRLPPTQKHKIMLPSLIPGEKMELEGLRVHLLPDGREDAVGAKSGPILLPAEGALFLTNYRLIFKGLPSDPCACEQVIVRALPLTSITREKRVSGGQHHGLMDQWASDGLQIRSATCQLLRVAFDEEVSPEAIESFRKLLSRLRHPSSVLQVFAFAGYSQVIFPVSRREKDKPGYGTLRGFAKKTLMKTARVTGLKSGKGRKQEKYVFPSAAVERRTFLGSSQTSGLTLGIPGGGAGGVGTPGGVGKNIFPSGSSVLHSSASRVTMTLPQQRPIDRSAEELRQLEESSGGMEGDTGSVRGSATAEVDNKTLEKLTERSYYRDYQRVGLGGSLPIMGVGSSQSPPACSAAALASKKTDFRITAVNSGYQLCRSYPALVSVPAVLTDECIARVGRLYRSGRFPVATWRHPSTRALILRGAGVHSRTALTKLNRGGAGTQPLPPGIGGANSGVGGTSTDGSSHSVEHEKFLSAIVASTPLAAVRHASAWRLADSSLSLNSLAATHLSPHMMSLAAHGGAADAIYGKTVGAEPYPHYSGGLHSPTRSSYSTTSATGGLDTSSYNGSTANTTYNNSSYGGTPYGSGYIASTTPKDYGTLTPDINRRTNPLTKAINSLSHDQSASVAGGGAGSRLSSSVLVEGSATDLGADPNMEVVRAFNTAALYIFGEKTHLKGLKTDTVHKTEFIIVDYPDVLQVKSAFKKLMRACMPSTSTADQEQSFFRLVENSEWLSQLSCLLQRSGAVVDLTDLLGASVMLLLEDGWDFTAQVSSLAQICLDPYYRTLEGFRVLVEKEWLAYGHRFLHRSNVLHSSQNSGFAPIFLQFLDAVHQIQRQFPLSFEFNEYYLRFLAYHSVSGRFRTFLSDCEFERAQLGIMSEEDKRGSLSRHHKGLEATSEDDIYPTGGGRLSSPSNSSGSNLGQSVFDYIDKLAARSPVFFNFLYAPDRAADSQVLRPVTVVSALCVWEYLLAEELKHGPPYDHEVRQRDNMREEEEAAADGPSGGRSSCRRVMSRGYDCLMACQPDVFTAQLDELRQLEQDLGHLPHKWTAHWDKLELPPQDMLQRQVSVTTQLVREHGRSVHKRSTLELLVRAKTLTALTSTATPPASSAAASVASVHHHHHDPGAGHVAGYTHPHRFEKYNYATPAYCDHCFSVLWGPIKTGLRCVDCSYNCHEKCVENVPNSCTRYKAGRDHTAAPAPAPQLDTASIASGVASQKPSQQTYEDYSSNVPENRTHESYLWKRGSLLKNWKQRWFVLDSMKHQLRYYDSHDDPQAKGTIDMSEVVAVCSALPTQGAPKKIDEKAFFDLQTKKRVYNFCASDGPAAQEWIEKIQACLQ</sequence>
<dbReference type="InterPro" id="IPR005112">
    <property type="entry name" value="dDENN_dom"/>
</dbReference>
<dbReference type="GO" id="GO:0005737">
    <property type="term" value="C:cytoplasm"/>
    <property type="evidence" value="ECO:0007669"/>
    <property type="project" value="TreeGrafter"/>
</dbReference>
<feature type="domain" description="Phorbol-ester/DAG-type" evidence="7">
    <location>
        <begin position="2016"/>
        <end position="2066"/>
    </location>
</feature>
<dbReference type="FunFam" id="3.40.50.11500:FF:000006">
    <property type="entry name" value="SET binding factor 2"/>
    <property type="match status" value="1"/>
</dbReference>
<dbReference type="CTD" id="41427"/>
<feature type="domain" description="UDENN" evidence="8">
    <location>
        <begin position="6"/>
        <end position="447"/>
    </location>
</feature>
<dbReference type="PROSITE" id="PS50003">
    <property type="entry name" value="PH_DOMAIN"/>
    <property type="match status" value="1"/>
</dbReference>
<feature type="region of interest" description="Disordered" evidence="5">
    <location>
        <begin position="1777"/>
        <end position="1799"/>
    </location>
</feature>
<feature type="compositionally biased region" description="Acidic residues" evidence="5">
    <location>
        <begin position="821"/>
        <end position="833"/>
    </location>
</feature>
<organism evidence="10 11">
    <name type="scientific">Hyalella azteca</name>
    <name type="common">Amphipod</name>
    <dbReference type="NCBI Taxonomy" id="294128"/>
    <lineage>
        <taxon>Eukaryota</taxon>
        <taxon>Metazoa</taxon>
        <taxon>Ecdysozoa</taxon>
        <taxon>Arthropoda</taxon>
        <taxon>Crustacea</taxon>
        <taxon>Multicrustacea</taxon>
        <taxon>Malacostraca</taxon>
        <taxon>Eumalacostraca</taxon>
        <taxon>Peracarida</taxon>
        <taxon>Amphipoda</taxon>
        <taxon>Senticaudata</taxon>
        <taxon>Talitrida</taxon>
        <taxon>Talitroidea</taxon>
        <taxon>Hyalellidae</taxon>
        <taxon>Hyalella</taxon>
    </lineage>
</organism>
<dbReference type="KEGG" id="hazt:108675623"/>
<proteinExistence type="inferred from homology"/>
<dbReference type="Gene3D" id="3.30.60.20">
    <property type="match status" value="1"/>
</dbReference>
<dbReference type="InterPro" id="IPR010569">
    <property type="entry name" value="Myotubularin-like_Pase_dom"/>
</dbReference>
<feature type="compositionally biased region" description="Low complexity" evidence="5">
    <location>
        <begin position="1983"/>
        <end position="1997"/>
    </location>
</feature>
<keyword evidence="4" id="KW-0862">Zinc</keyword>
<dbReference type="RefSeq" id="XP_018019142.1">
    <property type="nucleotide sequence ID" value="XM_018163653.2"/>
</dbReference>
<dbReference type="OrthoDB" id="74314at2759"/>
<feature type="region of interest" description="Disordered" evidence="5">
    <location>
        <begin position="2092"/>
        <end position="2111"/>
    </location>
</feature>
<dbReference type="CDD" id="cd01235">
    <property type="entry name" value="PH_Sbf1_hMTMR5"/>
    <property type="match status" value="1"/>
</dbReference>
<dbReference type="InterPro" id="IPR005113">
    <property type="entry name" value="uDENN_dom"/>
</dbReference>
<dbReference type="InterPro" id="IPR043153">
    <property type="entry name" value="DENN_C"/>
</dbReference>
<gene>
    <name evidence="11" type="primary">LOC108675623</name>
</gene>
<protein>
    <submittedName>
        <fullName evidence="11">Myotubularin-related protein 13</fullName>
    </submittedName>
</protein>
<dbReference type="PANTHER" id="PTHR10807:SF109">
    <property type="entry name" value="SET DOMAIN BINDING FACTOR, ISOFORM A"/>
    <property type="match status" value="1"/>
</dbReference>
<dbReference type="InterPro" id="IPR001849">
    <property type="entry name" value="PH_domain"/>
</dbReference>
<evidence type="ECO:0000256" key="3">
    <source>
        <dbReference type="ARBA" id="ARBA00022723"/>
    </source>
</evidence>
<evidence type="ECO:0000256" key="5">
    <source>
        <dbReference type="SAM" id="MobiDB-lite"/>
    </source>
</evidence>
<dbReference type="InterPro" id="IPR029021">
    <property type="entry name" value="Prot-tyrosine_phosphatase-like"/>
</dbReference>
<name>A0A8B7NZG5_HYAAZ</name>
<feature type="region of interest" description="Disordered" evidence="5">
    <location>
        <begin position="1860"/>
        <end position="1887"/>
    </location>
</feature>
<keyword evidence="2" id="KW-0597">Phosphoprotein</keyword>
<dbReference type="SUPFAM" id="SSF50729">
    <property type="entry name" value="PH domain-like"/>
    <property type="match status" value="2"/>
</dbReference>
<evidence type="ECO:0000313" key="11">
    <source>
        <dbReference type="RefSeq" id="XP_018019142.1"/>
    </source>
</evidence>
<dbReference type="GO" id="GO:0016020">
    <property type="term" value="C:membrane"/>
    <property type="evidence" value="ECO:0007669"/>
    <property type="project" value="TreeGrafter"/>
</dbReference>
<evidence type="ECO:0000256" key="2">
    <source>
        <dbReference type="ARBA" id="ARBA00022553"/>
    </source>
</evidence>
<feature type="domain" description="PH" evidence="6">
    <location>
        <begin position="2114"/>
        <end position="2218"/>
    </location>
</feature>
<dbReference type="SUPFAM" id="SSF52799">
    <property type="entry name" value="(Phosphotyrosine protein) phosphatases II"/>
    <property type="match status" value="1"/>
</dbReference>
<dbReference type="Gene3D" id="2.30.29.30">
    <property type="entry name" value="Pleckstrin-homology domain (PH domain)/Phosphotyrosine-binding domain (PTB)"/>
    <property type="match status" value="1"/>
</dbReference>
<feature type="compositionally biased region" description="Polar residues" evidence="5">
    <location>
        <begin position="807"/>
        <end position="819"/>
    </location>
</feature>
<dbReference type="Pfam" id="PF12335">
    <property type="entry name" value="SBF2"/>
    <property type="match status" value="1"/>
</dbReference>
<comment type="similarity">
    <text evidence="1">Belongs to the protein-tyrosine phosphatase family. Non-receptor class myotubularin subfamily.</text>
</comment>
<dbReference type="PROSITE" id="PS50211">
    <property type="entry name" value="DENN"/>
    <property type="match status" value="1"/>
</dbReference>
<dbReference type="InterPro" id="IPR011993">
    <property type="entry name" value="PH-like_dom_sf"/>
</dbReference>
<feature type="compositionally biased region" description="Polar residues" evidence="5">
    <location>
        <begin position="1428"/>
        <end position="1448"/>
    </location>
</feature>
<dbReference type="OMA" id="NCINCIF"/>
<dbReference type="InterPro" id="IPR022096">
    <property type="entry name" value="SBF1/SBF2"/>
</dbReference>
<evidence type="ECO:0000259" key="6">
    <source>
        <dbReference type="PROSITE" id="PS50003"/>
    </source>
</evidence>
<dbReference type="Gene3D" id="3.40.50.11500">
    <property type="match status" value="1"/>
</dbReference>
<evidence type="ECO:0000256" key="1">
    <source>
        <dbReference type="ARBA" id="ARBA00007471"/>
    </source>
</evidence>
<dbReference type="Proteomes" id="UP000694843">
    <property type="component" value="Unplaced"/>
</dbReference>
<dbReference type="InterPro" id="IPR037516">
    <property type="entry name" value="Tripartite_DENN"/>
</dbReference>
<evidence type="ECO:0000259" key="7">
    <source>
        <dbReference type="PROSITE" id="PS50081"/>
    </source>
</evidence>
<dbReference type="Pfam" id="PF06602">
    <property type="entry name" value="Myotub-related"/>
    <property type="match status" value="1"/>
</dbReference>
<dbReference type="SMART" id="SM00800">
    <property type="entry name" value="uDENN"/>
    <property type="match status" value="1"/>
</dbReference>
<dbReference type="PANTHER" id="PTHR10807">
    <property type="entry name" value="MYOTUBULARIN-RELATED"/>
    <property type="match status" value="1"/>
</dbReference>
<feature type="region of interest" description="Disordered" evidence="5">
    <location>
        <begin position="1169"/>
        <end position="1192"/>
    </location>
</feature>
<reference evidence="11" key="1">
    <citation type="submission" date="2025-08" db="UniProtKB">
        <authorList>
            <consortium name="RefSeq"/>
        </authorList>
    </citation>
    <scope>IDENTIFICATION</scope>
</reference>
<dbReference type="InterPro" id="IPR004182">
    <property type="entry name" value="GRAM"/>
</dbReference>
<dbReference type="CDD" id="cd14534">
    <property type="entry name" value="PTP-MTMR5-like"/>
    <property type="match status" value="1"/>
</dbReference>
<dbReference type="PROSITE" id="PS51339">
    <property type="entry name" value="PPASE_MYOTUBULARIN"/>
    <property type="match status" value="1"/>
</dbReference>
<dbReference type="SMART" id="SM00109">
    <property type="entry name" value="C1"/>
    <property type="match status" value="1"/>
</dbReference>
<evidence type="ECO:0000313" key="10">
    <source>
        <dbReference type="Proteomes" id="UP000694843"/>
    </source>
</evidence>
<dbReference type="GeneID" id="108675623"/>
<dbReference type="PROSITE" id="PS00479">
    <property type="entry name" value="ZF_DAG_PE_1"/>
    <property type="match status" value="1"/>
</dbReference>
<dbReference type="Gene3D" id="3.30.450.200">
    <property type="match status" value="1"/>
</dbReference>
<feature type="region of interest" description="Disordered" evidence="5">
    <location>
        <begin position="1983"/>
        <end position="2004"/>
    </location>
</feature>
<dbReference type="Pfam" id="PF03456">
    <property type="entry name" value="uDENN"/>
    <property type="match status" value="1"/>
</dbReference>
<evidence type="ECO:0000256" key="4">
    <source>
        <dbReference type="ARBA" id="ARBA00022833"/>
    </source>
</evidence>
<dbReference type="PROSITE" id="PS50081">
    <property type="entry name" value="ZF_DAG_PE_2"/>
    <property type="match status" value="1"/>
</dbReference>
<feature type="domain" description="Myotubularin phosphatase" evidence="9">
    <location>
        <begin position="1226"/>
        <end position="1851"/>
    </location>
</feature>
<dbReference type="InterPro" id="IPR001194">
    <property type="entry name" value="cDENN_dom"/>
</dbReference>